<dbReference type="Gene3D" id="2.120.10.30">
    <property type="entry name" value="TolB, C-terminal domain"/>
    <property type="match status" value="1"/>
</dbReference>
<sequence length="503" mass="53543">MKVQTTAQIGRSLLVSVWFLMMLAACTQDGGGSTSPAPSVPPPPVAGNPATVTLASPAQNATVPVGPVTVSFTTQFFTVGPPGQTHLHFYLDGDLVPYMFYSGAGIDADNGVLYNGVHTHFVHWKSAVSFDIFGLSSASHTVRVVLADQSHNELMNAEATKTLAFSVSQPPTGDLTLQSVLSGLNFPVGLSLAPDGRVFFNERLTGKIRIIDQQWQLVPTEFCQIAIVTSGEQGLLGLTLDPDFATNHFVYVYHSAAGPLRNRVVRYTESGGFCTNQQIILDNLPANGNHNGGIIQFGPDGKLYVVIGDAENTANAQSLTTLAGKILRINPDGSAPSDNPFFSNSNANAQKIFSLGHRNSYGFTFHPHTGHLWETENGPSDTDEINRVISGGNYGWPTVRGIVGNANFHDPILAYVSVIAPTGIIAIPENSTAYPTAYRNNLLFAAWNDGRIRRVVLSGADLTQLGSTSTAYSGGQGALLSMMLGADGYIYVSNAGGIFRVVP</sequence>
<evidence type="ECO:0000313" key="3">
    <source>
        <dbReference type="EMBL" id="SPP64556.1"/>
    </source>
</evidence>
<evidence type="ECO:0000259" key="2">
    <source>
        <dbReference type="Pfam" id="PF07995"/>
    </source>
</evidence>
<dbReference type="InterPro" id="IPR011042">
    <property type="entry name" value="6-blade_b-propeller_TolB-like"/>
</dbReference>
<reference evidence="4" key="1">
    <citation type="submission" date="2018-04" db="EMBL/GenBank/DDBJ databases">
        <authorList>
            <person name="Lucker S."/>
            <person name="Sakoula D."/>
        </authorList>
    </citation>
    <scope>NUCLEOTIDE SEQUENCE [LARGE SCALE GENOMIC DNA]</scope>
</reference>
<evidence type="ECO:0000256" key="1">
    <source>
        <dbReference type="SAM" id="SignalP"/>
    </source>
</evidence>
<feature type="chain" id="PRO_5016378875" evidence="1">
    <location>
        <begin position="28"/>
        <end position="503"/>
    </location>
</feature>
<accession>A0A330L5K2</accession>
<dbReference type="AlphaFoldDB" id="A0A330L5K2"/>
<gene>
    <name evidence="3" type="ORF">NITLEN_20196</name>
</gene>
<dbReference type="FunCoup" id="A0A330L5K2">
    <property type="interactions" value="70"/>
</dbReference>
<dbReference type="PANTHER" id="PTHR19328:SF13">
    <property type="entry name" value="HIPL1 PROTEIN"/>
    <property type="match status" value="1"/>
</dbReference>
<dbReference type="EMBL" id="OUNR01000012">
    <property type="protein sequence ID" value="SPP64556.1"/>
    <property type="molecule type" value="Genomic_DNA"/>
</dbReference>
<dbReference type="InterPro" id="IPR011041">
    <property type="entry name" value="Quinoprot_gluc/sorb_DH_b-prop"/>
</dbReference>
<proteinExistence type="predicted"/>
<dbReference type="PROSITE" id="PS51257">
    <property type="entry name" value="PROKAR_LIPOPROTEIN"/>
    <property type="match status" value="1"/>
</dbReference>
<evidence type="ECO:0000313" key="4">
    <source>
        <dbReference type="Proteomes" id="UP000248168"/>
    </source>
</evidence>
<feature type="domain" description="Glucose/Sorbosone dehydrogenase" evidence="2">
    <location>
        <begin position="185"/>
        <end position="493"/>
    </location>
</feature>
<name>A0A330L5K2_9BACT</name>
<dbReference type="Proteomes" id="UP000248168">
    <property type="component" value="Unassembled WGS sequence"/>
</dbReference>
<dbReference type="SUPFAM" id="SSF50952">
    <property type="entry name" value="Soluble quinoprotein glucose dehydrogenase"/>
    <property type="match status" value="1"/>
</dbReference>
<dbReference type="Pfam" id="PF07995">
    <property type="entry name" value="GSDH"/>
    <property type="match status" value="1"/>
</dbReference>
<keyword evidence="1" id="KW-0732">Signal</keyword>
<dbReference type="InParanoid" id="A0A330L5K2"/>
<dbReference type="PANTHER" id="PTHR19328">
    <property type="entry name" value="HEDGEHOG-INTERACTING PROTEIN"/>
    <property type="match status" value="1"/>
</dbReference>
<dbReference type="InterPro" id="IPR012938">
    <property type="entry name" value="Glc/Sorbosone_DH"/>
</dbReference>
<feature type="signal peptide" evidence="1">
    <location>
        <begin position="1"/>
        <end position="27"/>
    </location>
</feature>
<protein>
    <submittedName>
        <fullName evidence="3">Glucose sorbosone dehydrogenase (Modular protein)</fullName>
    </submittedName>
</protein>
<keyword evidence="4" id="KW-1185">Reference proteome</keyword>
<organism evidence="3 4">
    <name type="scientific">Nitrospira lenta</name>
    <dbReference type="NCBI Taxonomy" id="1436998"/>
    <lineage>
        <taxon>Bacteria</taxon>
        <taxon>Pseudomonadati</taxon>
        <taxon>Nitrospirota</taxon>
        <taxon>Nitrospiria</taxon>
        <taxon>Nitrospirales</taxon>
        <taxon>Nitrospiraceae</taxon>
        <taxon>Nitrospira</taxon>
    </lineage>
</organism>